<dbReference type="Gene3D" id="1.25.40.10">
    <property type="entry name" value="Tetratricopeptide repeat domain"/>
    <property type="match status" value="1"/>
</dbReference>
<dbReference type="InterPro" id="IPR011990">
    <property type="entry name" value="TPR-like_helical_dom_sf"/>
</dbReference>
<reference evidence="1 2" key="1">
    <citation type="submission" date="2024-06" db="EMBL/GenBank/DDBJ databases">
        <title>The Natural Products Discovery Center: Release of the First 8490 Sequenced Strains for Exploring Actinobacteria Biosynthetic Diversity.</title>
        <authorList>
            <person name="Kalkreuter E."/>
            <person name="Kautsar S.A."/>
            <person name="Yang D."/>
            <person name="Bader C.D."/>
            <person name="Teijaro C.N."/>
            <person name="Fluegel L."/>
            <person name="Davis C.M."/>
            <person name="Simpson J.R."/>
            <person name="Lauterbach L."/>
            <person name="Steele A.D."/>
            <person name="Gui C."/>
            <person name="Meng S."/>
            <person name="Li G."/>
            <person name="Viehrig K."/>
            <person name="Ye F."/>
            <person name="Su P."/>
            <person name="Kiefer A.F."/>
            <person name="Nichols A."/>
            <person name="Cepeda A.J."/>
            <person name="Yan W."/>
            <person name="Fan B."/>
            <person name="Jiang Y."/>
            <person name="Adhikari A."/>
            <person name="Zheng C.-J."/>
            <person name="Schuster L."/>
            <person name="Cowan T.M."/>
            <person name="Smanski M.J."/>
            <person name="Chevrette M.G."/>
            <person name="De Carvalho L.P.S."/>
            <person name="Shen B."/>
        </authorList>
    </citation>
    <scope>NUCLEOTIDE SEQUENCE [LARGE SCALE GENOMIC DNA]</scope>
    <source>
        <strain evidence="1 2">NPDC046851</strain>
    </source>
</reference>
<keyword evidence="2" id="KW-1185">Reference proteome</keyword>
<sequence length="363" mass="39294">MKNRREPTDQELVTTDGTLALVNLSAQIDGLAAPVRGADSTAPLVIAQQAVLVDLLTMRGHLLGRVADYEQAAQLSEQMVGNAPDDSAALLARARTRATLHRFAEAMADLDAAGRAGAEQAALDAERASILQAVGCHPEAHALLRSAAPHQSDFTKLSALAVLQAERRETAEAEHLFDEARTAHRGVSPFPLAQLDFRHGVMWLRQGDLPTARSWFDAARRRVPGYAPATGRLAEVDLLLGDPEAAAARLRPLTETSDDPEYPAHLALALRAAGRHQEARPWRDRAAERYEELVARHPEAYADHAADFWLMVGGDVDRGLQLALRTLVMRQTSRSYALVRRAREAGRGLAHGASGTGHPATSM</sequence>
<dbReference type="Proteomes" id="UP001551189">
    <property type="component" value="Unassembled WGS sequence"/>
</dbReference>
<name>A0ABV3BBL0_9ACTN</name>
<evidence type="ECO:0000313" key="1">
    <source>
        <dbReference type="EMBL" id="MEU6806808.1"/>
    </source>
</evidence>
<protein>
    <submittedName>
        <fullName evidence="1">Tetratricopeptide repeat protein</fullName>
    </submittedName>
</protein>
<organism evidence="1 2">
    <name type="scientific">Streptomyces neyagawaensis</name>
    <dbReference type="NCBI Taxonomy" id="42238"/>
    <lineage>
        <taxon>Bacteria</taxon>
        <taxon>Bacillati</taxon>
        <taxon>Actinomycetota</taxon>
        <taxon>Actinomycetes</taxon>
        <taxon>Kitasatosporales</taxon>
        <taxon>Streptomycetaceae</taxon>
        <taxon>Streptomyces</taxon>
    </lineage>
</organism>
<dbReference type="RefSeq" id="WP_359702686.1">
    <property type="nucleotide sequence ID" value="NZ_JBEYXT010000376.1"/>
</dbReference>
<accession>A0ABV3BBL0</accession>
<evidence type="ECO:0000313" key="2">
    <source>
        <dbReference type="Proteomes" id="UP001551189"/>
    </source>
</evidence>
<proteinExistence type="predicted"/>
<comment type="caution">
    <text evidence="1">The sequence shown here is derived from an EMBL/GenBank/DDBJ whole genome shotgun (WGS) entry which is preliminary data.</text>
</comment>
<gene>
    <name evidence="1" type="ORF">ABZ931_38440</name>
</gene>
<dbReference type="EMBL" id="JBEYXT010000376">
    <property type="protein sequence ID" value="MEU6806808.1"/>
    <property type="molecule type" value="Genomic_DNA"/>
</dbReference>
<dbReference type="Pfam" id="PF14559">
    <property type="entry name" value="TPR_19"/>
    <property type="match status" value="1"/>
</dbReference>
<dbReference type="SUPFAM" id="SSF48452">
    <property type="entry name" value="TPR-like"/>
    <property type="match status" value="1"/>
</dbReference>